<organism evidence="6 7">
    <name type="scientific">Taxus chinensis</name>
    <name type="common">Chinese yew</name>
    <name type="synonym">Taxus wallichiana var. chinensis</name>
    <dbReference type="NCBI Taxonomy" id="29808"/>
    <lineage>
        <taxon>Eukaryota</taxon>
        <taxon>Viridiplantae</taxon>
        <taxon>Streptophyta</taxon>
        <taxon>Embryophyta</taxon>
        <taxon>Tracheophyta</taxon>
        <taxon>Spermatophyta</taxon>
        <taxon>Pinopsida</taxon>
        <taxon>Pinidae</taxon>
        <taxon>Conifers II</taxon>
        <taxon>Cupressales</taxon>
        <taxon>Taxaceae</taxon>
        <taxon>Taxus</taxon>
    </lineage>
</organism>
<comment type="caution">
    <text evidence="6">The sequence shown here is derived from an EMBL/GenBank/DDBJ whole genome shotgun (WGS) entry which is preliminary data.</text>
</comment>
<evidence type="ECO:0000256" key="4">
    <source>
        <dbReference type="ARBA" id="ARBA00022964"/>
    </source>
</evidence>
<evidence type="ECO:0000256" key="5">
    <source>
        <dbReference type="ARBA" id="ARBA00023004"/>
    </source>
</evidence>
<evidence type="ECO:0000256" key="1">
    <source>
        <dbReference type="ARBA" id="ARBA00001954"/>
    </source>
</evidence>
<dbReference type="AlphaFoldDB" id="A0AA38FC20"/>
<sequence length="200" mass="22971">IFKMPQERMLSHYKIDAKRQRLIVMTCHAEDMLLPQSNFTAYGYDWTRRRLDPEYMNNLSLITPNGEVDTSHLVQVSIQLNNQDNDNNGCSAKVESFKDWKKPCDFPTINPAVSGYKNRYSYVGACSGKRRTLQHFPFDTVVKLEGIEDSASTWCAGKRSFVGEPIFISRKGSSNLSAFVEDNGYILVVEYAVWEQRCYL</sequence>
<evidence type="ECO:0000256" key="3">
    <source>
        <dbReference type="ARBA" id="ARBA00022723"/>
    </source>
</evidence>
<dbReference type="Pfam" id="PF03055">
    <property type="entry name" value="RPE65"/>
    <property type="match status" value="1"/>
</dbReference>
<dbReference type="PANTHER" id="PTHR10543">
    <property type="entry name" value="BETA-CAROTENE DIOXYGENASE"/>
    <property type="match status" value="1"/>
</dbReference>
<evidence type="ECO:0000313" key="6">
    <source>
        <dbReference type="EMBL" id="KAH9300504.1"/>
    </source>
</evidence>
<comment type="cofactor">
    <cofactor evidence="1">
        <name>Fe(2+)</name>
        <dbReference type="ChEBI" id="CHEBI:29033"/>
    </cofactor>
</comment>
<name>A0AA38FC20_TAXCH</name>
<evidence type="ECO:0000313" key="7">
    <source>
        <dbReference type="Proteomes" id="UP000824469"/>
    </source>
</evidence>
<proteinExistence type="inferred from homology"/>
<dbReference type="EMBL" id="JAHRHJ020000009">
    <property type="protein sequence ID" value="KAH9300504.1"/>
    <property type="molecule type" value="Genomic_DNA"/>
</dbReference>
<keyword evidence="4" id="KW-0223">Dioxygenase</keyword>
<evidence type="ECO:0000256" key="2">
    <source>
        <dbReference type="ARBA" id="ARBA00006787"/>
    </source>
</evidence>
<feature type="non-terminal residue" evidence="6">
    <location>
        <position position="200"/>
    </location>
</feature>
<dbReference type="PANTHER" id="PTHR10543:SF37">
    <property type="entry name" value="CAROTENOID CLEAVAGE DIOXYGENASE 7, CHLOROPLASTIC"/>
    <property type="match status" value="1"/>
</dbReference>
<keyword evidence="4" id="KW-0560">Oxidoreductase</keyword>
<comment type="similarity">
    <text evidence="2">Belongs to the carotenoid oxygenase family.</text>
</comment>
<gene>
    <name evidence="6" type="ORF">KI387_012087</name>
</gene>
<protein>
    <submittedName>
        <fullName evidence="6">Uncharacterized protein</fullName>
    </submittedName>
</protein>
<dbReference type="GO" id="GO:0046872">
    <property type="term" value="F:metal ion binding"/>
    <property type="evidence" value="ECO:0007669"/>
    <property type="project" value="UniProtKB-KW"/>
</dbReference>
<dbReference type="Proteomes" id="UP000824469">
    <property type="component" value="Unassembled WGS sequence"/>
</dbReference>
<accession>A0AA38FC20</accession>
<feature type="non-terminal residue" evidence="6">
    <location>
        <position position="1"/>
    </location>
</feature>
<keyword evidence="3" id="KW-0479">Metal-binding</keyword>
<dbReference type="InterPro" id="IPR004294">
    <property type="entry name" value="Carotenoid_Oase"/>
</dbReference>
<dbReference type="GO" id="GO:0009570">
    <property type="term" value="C:chloroplast stroma"/>
    <property type="evidence" value="ECO:0007669"/>
    <property type="project" value="TreeGrafter"/>
</dbReference>
<keyword evidence="7" id="KW-1185">Reference proteome</keyword>
<dbReference type="GO" id="GO:0016121">
    <property type="term" value="P:carotene catabolic process"/>
    <property type="evidence" value="ECO:0007669"/>
    <property type="project" value="TreeGrafter"/>
</dbReference>
<keyword evidence="5" id="KW-0408">Iron</keyword>
<reference evidence="6 7" key="1">
    <citation type="journal article" date="2021" name="Nat. Plants">
        <title>The Taxus genome provides insights into paclitaxel biosynthesis.</title>
        <authorList>
            <person name="Xiong X."/>
            <person name="Gou J."/>
            <person name="Liao Q."/>
            <person name="Li Y."/>
            <person name="Zhou Q."/>
            <person name="Bi G."/>
            <person name="Li C."/>
            <person name="Du R."/>
            <person name="Wang X."/>
            <person name="Sun T."/>
            <person name="Guo L."/>
            <person name="Liang H."/>
            <person name="Lu P."/>
            <person name="Wu Y."/>
            <person name="Zhang Z."/>
            <person name="Ro D.K."/>
            <person name="Shang Y."/>
            <person name="Huang S."/>
            <person name="Yan J."/>
        </authorList>
    </citation>
    <scope>NUCLEOTIDE SEQUENCE [LARGE SCALE GENOMIC DNA]</scope>
    <source>
        <strain evidence="6">Ta-2019</strain>
    </source>
</reference>
<dbReference type="GO" id="GO:0045549">
    <property type="term" value="F:9-cis-epoxycarotenoid dioxygenase activity"/>
    <property type="evidence" value="ECO:0007669"/>
    <property type="project" value="TreeGrafter"/>
</dbReference>